<keyword evidence="4" id="KW-0963">Cytoplasm</keyword>
<feature type="domain" description="DAHP synthetase I/KDSA" evidence="7">
    <location>
        <begin position="5"/>
        <end position="229"/>
    </location>
</feature>
<keyword evidence="5" id="KW-0808">Transferase</keyword>
<evidence type="ECO:0000256" key="6">
    <source>
        <dbReference type="ARBA" id="ARBA00049112"/>
    </source>
</evidence>
<evidence type="ECO:0000259" key="7">
    <source>
        <dbReference type="Pfam" id="PF00793"/>
    </source>
</evidence>
<dbReference type="EMBL" id="LAZR01057485">
    <property type="protein sequence ID" value="KKK71976.1"/>
    <property type="molecule type" value="Genomic_DNA"/>
</dbReference>
<dbReference type="InterPro" id="IPR013785">
    <property type="entry name" value="Aldolase_TIM"/>
</dbReference>
<evidence type="ECO:0000256" key="2">
    <source>
        <dbReference type="ARBA" id="ARBA00010499"/>
    </source>
</evidence>
<organism evidence="8">
    <name type="scientific">marine sediment metagenome</name>
    <dbReference type="NCBI Taxonomy" id="412755"/>
    <lineage>
        <taxon>unclassified sequences</taxon>
        <taxon>metagenomes</taxon>
        <taxon>ecological metagenomes</taxon>
    </lineage>
</organism>
<protein>
    <recommendedName>
        <fullName evidence="3">3-deoxy-8-phosphooctulonate synthase</fullName>
        <ecNumber evidence="3">2.5.1.55</ecNumber>
    </recommendedName>
</protein>
<dbReference type="GO" id="GO:0005737">
    <property type="term" value="C:cytoplasm"/>
    <property type="evidence" value="ECO:0007669"/>
    <property type="project" value="UniProtKB-SubCell"/>
</dbReference>
<dbReference type="Gene3D" id="3.20.20.70">
    <property type="entry name" value="Aldolase class I"/>
    <property type="match status" value="1"/>
</dbReference>
<proteinExistence type="inferred from homology"/>
<dbReference type="NCBIfam" id="NF003543">
    <property type="entry name" value="PRK05198.1"/>
    <property type="match status" value="1"/>
</dbReference>
<dbReference type="InterPro" id="IPR006269">
    <property type="entry name" value="KDO8P_synthase"/>
</dbReference>
<name>A0A0F9AIH6_9ZZZZ</name>
<comment type="subcellular location">
    <subcellularLocation>
        <location evidence="1">Cytoplasm</location>
    </subcellularLocation>
</comment>
<feature type="non-terminal residue" evidence="8">
    <location>
        <position position="1"/>
    </location>
</feature>
<dbReference type="InterPro" id="IPR006218">
    <property type="entry name" value="DAHP1/KDSA"/>
</dbReference>
<evidence type="ECO:0000256" key="5">
    <source>
        <dbReference type="ARBA" id="ARBA00022679"/>
    </source>
</evidence>
<comment type="similarity">
    <text evidence="2">Belongs to the KdsA family.</text>
</comment>
<evidence type="ECO:0000256" key="3">
    <source>
        <dbReference type="ARBA" id="ARBA00012693"/>
    </source>
</evidence>
<dbReference type="GO" id="GO:0008676">
    <property type="term" value="F:3-deoxy-8-phosphooctulonate synthase activity"/>
    <property type="evidence" value="ECO:0007669"/>
    <property type="project" value="UniProtKB-EC"/>
</dbReference>
<evidence type="ECO:0000256" key="4">
    <source>
        <dbReference type="ARBA" id="ARBA00022490"/>
    </source>
</evidence>
<dbReference type="Pfam" id="PF00793">
    <property type="entry name" value="DAHP_synth_1"/>
    <property type="match status" value="1"/>
</dbReference>
<comment type="caution">
    <text evidence="8">The sequence shown here is derived from an EMBL/GenBank/DDBJ whole genome shotgun (WGS) entry which is preliminary data.</text>
</comment>
<dbReference type="EC" id="2.5.1.55" evidence="3"/>
<evidence type="ECO:0000313" key="8">
    <source>
        <dbReference type="EMBL" id="KKK71976.1"/>
    </source>
</evidence>
<sequence length="236" mass="26172">DIFSKFDFNFIFKASFDKANRSSIDSFRGPGLEKGLEILQKVKDEFDLVVTSDIHLPSQANVVKDVLDIIQIPAFLCRQTDLLVEAAKTKKTINVKKGQFMSPFEMKNVIDKILSSGNKNIILTDRGTFFGYNNLVTDFRALLIMKNFGYPVCFDASHSTQLPGGNKTTSAGESKFIPYLAKASVVMNTDVIFIECHPNPKKALSDSATVIALDVLGNLLRDIEKIKNAITEPVLC</sequence>
<dbReference type="AlphaFoldDB" id="A0A0F9AIH6"/>
<gene>
    <name evidence="8" type="ORF">LCGC14_2908520</name>
</gene>
<comment type="catalytic activity">
    <reaction evidence="6">
        <text>D-arabinose 5-phosphate + phosphoenolpyruvate + H2O = 3-deoxy-alpha-D-manno-2-octulosonate-8-phosphate + phosphate</text>
        <dbReference type="Rhea" id="RHEA:14053"/>
        <dbReference type="ChEBI" id="CHEBI:15377"/>
        <dbReference type="ChEBI" id="CHEBI:43474"/>
        <dbReference type="ChEBI" id="CHEBI:57693"/>
        <dbReference type="ChEBI" id="CHEBI:58702"/>
        <dbReference type="ChEBI" id="CHEBI:85985"/>
        <dbReference type="EC" id="2.5.1.55"/>
    </reaction>
</comment>
<evidence type="ECO:0000256" key="1">
    <source>
        <dbReference type="ARBA" id="ARBA00004496"/>
    </source>
</evidence>
<reference evidence="8" key="1">
    <citation type="journal article" date="2015" name="Nature">
        <title>Complex archaea that bridge the gap between prokaryotes and eukaryotes.</title>
        <authorList>
            <person name="Spang A."/>
            <person name="Saw J.H."/>
            <person name="Jorgensen S.L."/>
            <person name="Zaremba-Niedzwiedzka K."/>
            <person name="Martijn J."/>
            <person name="Lind A.E."/>
            <person name="van Eijk R."/>
            <person name="Schleper C."/>
            <person name="Guy L."/>
            <person name="Ettema T.J."/>
        </authorList>
    </citation>
    <scope>NUCLEOTIDE SEQUENCE</scope>
</reference>
<dbReference type="NCBIfam" id="TIGR01362">
    <property type="entry name" value="KDO8P_synth"/>
    <property type="match status" value="1"/>
</dbReference>
<dbReference type="SUPFAM" id="SSF51569">
    <property type="entry name" value="Aldolase"/>
    <property type="match status" value="1"/>
</dbReference>
<accession>A0A0F9AIH6</accession>
<dbReference type="PANTHER" id="PTHR21057">
    <property type="entry name" value="PHOSPHO-2-DEHYDRO-3-DEOXYHEPTONATE ALDOLASE"/>
    <property type="match status" value="1"/>
</dbReference>